<dbReference type="Gene3D" id="1.20.1640.10">
    <property type="entry name" value="Multidrug efflux transporter AcrB transmembrane domain"/>
    <property type="match status" value="3"/>
</dbReference>
<dbReference type="Gene3D" id="3.30.2090.10">
    <property type="entry name" value="Multidrug efflux transporter AcrB TolC docking domain, DN and DC subdomains"/>
    <property type="match status" value="2"/>
</dbReference>
<dbReference type="EMBL" id="QRVZ01000032">
    <property type="protein sequence ID" value="RGS79661.1"/>
    <property type="molecule type" value="Genomic_DNA"/>
</dbReference>
<dbReference type="SUPFAM" id="SSF82866">
    <property type="entry name" value="Multidrug efflux transporter AcrB transmembrane domain"/>
    <property type="match status" value="2"/>
</dbReference>
<reference evidence="1 2" key="1">
    <citation type="submission" date="2018-08" db="EMBL/GenBank/DDBJ databases">
        <title>A genome reference for cultivated species of the human gut microbiota.</title>
        <authorList>
            <person name="Zou Y."/>
            <person name="Xue W."/>
            <person name="Luo G."/>
        </authorList>
    </citation>
    <scope>NUCLEOTIDE SEQUENCE [LARGE SCALE GENOMIC DNA]</scope>
    <source>
        <strain evidence="1 2">AF20-9LB</strain>
    </source>
</reference>
<dbReference type="Pfam" id="PF00873">
    <property type="entry name" value="ACR_tran"/>
    <property type="match status" value="2"/>
</dbReference>
<dbReference type="InterPro" id="IPR027463">
    <property type="entry name" value="AcrB_DN_DC_subdom"/>
</dbReference>
<evidence type="ECO:0000313" key="2">
    <source>
        <dbReference type="Proteomes" id="UP000266492"/>
    </source>
</evidence>
<dbReference type="RefSeq" id="WP_004320314.1">
    <property type="nucleotide sequence ID" value="NZ_BAABYJ010000001.1"/>
</dbReference>
<comment type="caution">
    <text evidence="1">The sequence shown here is derived from an EMBL/GenBank/DDBJ whole genome shotgun (WGS) entry which is preliminary data.</text>
</comment>
<dbReference type="GO" id="GO:0042910">
    <property type="term" value="F:xenobiotic transmembrane transporter activity"/>
    <property type="evidence" value="ECO:0007669"/>
    <property type="project" value="TreeGrafter"/>
</dbReference>
<gene>
    <name evidence="1" type="ORF">DWX70_23970</name>
</gene>
<dbReference type="SUPFAM" id="SSF82693">
    <property type="entry name" value="Multidrug efflux transporter AcrB pore domain, PN1, PN2, PC1 and PC2 subdomains"/>
    <property type="match status" value="2"/>
</dbReference>
<evidence type="ECO:0000313" key="1">
    <source>
        <dbReference type="EMBL" id="RGS79661.1"/>
    </source>
</evidence>
<dbReference type="PANTHER" id="PTHR32063:SF0">
    <property type="entry name" value="SWARMING MOTILITY PROTEIN SWRC"/>
    <property type="match status" value="1"/>
</dbReference>
<proteinExistence type="predicted"/>
<dbReference type="Gene3D" id="3.30.70.1320">
    <property type="entry name" value="Multidrug efflux transporter AcrB pore domain like"/>
    <property type="match status" value="1"/>
</dbReference>
<dbReference type="GO" id="GO:0005886">
    <property type="term" value="C:plasma membrane"/>
    <property type="evidence" value="ECO:0007669"/>
    <property type="project" value="TreeGrafter"/>
</dbReference>
<organism evidence="1 2">
    <name type="scientific">Bacteroides ovatus</name>
    <dbReference type="NCBI Taxonomy" id="28116"/>
    <lineage>
        <taxon>Bacteria</taxon>
        <taxon>Pseudomonadati</taxon>
        <taxon>Bacteroidota</taxon>
        <taxon>Bacteroidia</taxon>
        <taxon>Bacteroidales</taxon>
        <taxon>Bacteroidaceae</taxon>
        <taxon>Bacteroides</taxon>
    </lineage>
</organism>
<dbReference type="Gene3D" id="3.30.70.1440">
    <property type="entry name" value="Multidrug efflux transporter AcrB pore domain"/>
    <property type="match status" value="1"/>
</dbReference>
<dbReference type="Gene3D" id="3.30.70.1430">
    <property type="entry name" value="Multidrug efflux transporter AcrB pore domain"/>
    <property type="match status" value="2"/>
</dbReference>
<sequence length="1094" mass="123918">MSKDMIKKGFLERIPSFSLILIMTVLMVIGAALIPMLRIAYKPTPKQGDELNVSFNWPGASPRVIEQEITSKIEGMVSSVVGVEKTSSTSSYGSGNVVIKLKENANISAVRFEISSLLKQVAGKLPEGAGYPSLSGGDVGSGMKQSSRQVLSYIINADMDPAYIQNYVERNIKPYLTQIDYVREITVSGAPQTYLDIEYDPIELHNYGLESSIITSGLQNFLGQQSIVGDIDRIDRNGNKERITLLLETEALGSDIGKTPLTTINGKIIYLDNIAKLDYKKRREDNFYRINGLNTINLSISADADVNIITASAELRKRMEEVQANLSDGFYVSLTNDEAKEVREEVNKLIKRTFLSLLFLFLFIWISSRSGRYLSIIAVSLFANVLIAVIFFYLFDIELNLISLAGVAVSFGIMIDTTIVMVDHYSYYRNRSVFIAILAALLTTIGSLVVIFFMPDYVKGTLNDFATIIIINLCVALFVALFFVPAIIDRNGLNRRQEKKHYRRCRRIIKWNKFYNGYITFTQKRKWIYITILVLAFGIPLNLLPQKLDQPYYLYGNKGKPELKWYEVLYNKTIGSEFYQNKLRQPLEKITGGTLHLFSSTQSSRTFTQSDPGVKLYISAKLTEKGDAEELNQKMWQMDHFLAEYKEIERFVTQVKGESGTIEVEFTDEYKYGAFPRHLESQVIKKALSIGGVDWSTTGVSEKRFSNSLTQRQGSHRIGLSGYNYDQLYKHAETIVEKIKKNKRVTNIGIELGGSGDWASQDNMADEMYIKYDMKKITLYDLNLNQGYSALSALLNEGAIGTYRNKDQYIAIDYHSTQRDKFDVWHLMNSYINVGDNPIRYSHIGEIGRRSTSIQITKNNQVYSLDVSFDYMGPTELSDSFIKKTTEEVNATLPVGFRTTNTSYGWYNDRGTQYWLILLIVVIIFFTCSILFESLRQPLVIISLIPISFIGTFLTFYFSRINFGTGGFASLVLLSGLVVNAAIYVINEYNAIRNNHPDRAKRISPVRLYVKAYNHKIIAVLLTVLSTVLGLVPFLIDGPQAEAFWFSFAIGTMGGLLFSMIALVFFMPILMPLFHKHEIHCCNQTNKCSQMIPM</sequence>
<dbReference type="PANTHER" id="PTHR32063">
    <property type="match status" value="1"/>
</dbReference>
<accession>A0A395VTP3</accession>
<dbReference type="Proteomes" id="UP000266492">
    <property type="component" value="Unassembled WGS sequence"/>
</dbReference>
<protein>
    <submittedName>
        <fullName evidence="1">AcrB/AcrD/AcrF family protein</fullName>
    </submittedName>
</protein>
<dbReference type="InterPro" id="IPR001036">
    <property type="entry name" value="Acrflvin-R"/>
</dbReference>
<dbReference type="AlphaFoldDB" id="A0A395VTP3"/>
<name>A0A395VTP3_BACOV</name>